<sequence>MMKKLLLIAVLMVSTVIFNSGCEKEKVAKSIVEQTESETVSKSIPFPEHIEQVLSDKIHVNAKIEIPEVCKSGKGTKIKLSQNSFWDNSDQIKEILLNGQKMKEEYVNEYDNWKEKVYITNNDTSLFITLDNYITFMTPQAIFINNVLFSDKRFDDYNGDHYQTKINLPFMTQEDAWTKVQSILQKIGVNEIRMENCYVMDHAVMQDEENVLLAKAQENGDKISQIKNQWTEMDDSYYFEISYSWCGYKIVAPFSGEGTDEYSIKAIYNSQGLSLLGINGYYPLEPDKEFELSLPSDVLMKVKQYIENIISEDSYEIQKMTLCQKVKYVDVEKNKGEIIPAWECQVLVIPEEMPENQYLRKIYFNAETLEAIA</sequence>
<comment type="caution">
    <text evidence="2">The sequence shown here is derived from an EMBL/GenBank/DDBJ whole genome shotgun (WGS) entry which is preliminary data.</text>
</comment>
<keyword evidence="1" id="KW-0732">Signal</keyword>
<keyword evidence="3" id="KW-1185">Reference proteome</keyword>
<dbReference type="RefSeq" id="WP_178045659.1">
    <property type="nucleotide sequence ID" value="NZ_JAJEPR010000012.1"/>
</dbReference>
<reference evidence="2 3" key="1">
    <citation type="submission" date="2021-10" db="EMBL/GenBank/DDBJ databases">
        <title>Anaerobic single-cell dispensing facilitates the cultivation of human gut bacteria.</title>
        <authorList>
            <person name="Afrizal A."/>
        </authorList>
    </citation>
    <scope>NUCLEOTIDE SEQUENCE [LARGE SCALE GENOMIC DNA]</scope>
    <source>
        <strain evidence="2 3">CLA-AA-H277</strain>
    </source>
</reference>
<evidence type="ECO:0000313" key="3">
    <source>
        <dbReference type="Proteomes" id="UP001197875"/>
    </source>
</evidence>
<feature type="signal peptide" evidence="1">
    <location>
        <begin position="1"/>
        <end position="19"/>
    </location>
</feature>
<feature type="chain" id="PRO_5042016600" description="Deacetylase PdaC domain-containing protein" evidence="1">
    <location>
        <begin position="20"/>
        <end position="373"/>
    </location>
</feature>
<protein>
    <recommendedName>
        <fullName evidence="4">Deacetylase PdaC domain-containing protein</fullName>
    </recommendedName>
</protein>
<dbReference type="Proteomes" id="UP001197875">
    <property type="component" value="Unassembled WGS sequence"/>
</dbReference>
<name>A0AAE3DST4_9FIRM</name>
<accession>A0AAE3DST4</accession>
<organism evidence="2 3">
    <name type="scientific">Fusicatenibacter faecihominis</name>
    <dbReference type="NCBI Taxonomy" id="2881276"/>
    <lineage>
        <taxon>Bacteria</taxon>
        <taxon>Bacillati</taxon>
        <taxon>Bacillota</taxon>
        <taxon>Clostridia</taxon>
        <taxon>Lachnospirales</taxon>
        <taxon>Lachnospiraceae</taxon>
        <taxon>Fusicatenibacter</taxon>
    </lineage>
</organism>
<evidence type="ECO:0000256" key="1">
    <source>
        <dbReference type="SAM" id="SignalP"/>
    </source>
</evidence>
<dbReference type="AlphaFoldDB" id="A0AAE3DST4"/>
<evidence type="ECO:0000313" key="2">
    <source>
        <dbReference type="EMBL" id="MCC2189916.1"/>
    </source>
</evidence>
<gene>
    <name evidence="2" type="ORF">LKD71_08875</name>
</gene>
<evidence type="ECO:0008006" key="4">
    <source>
        <dbReference type="Google" id="ProtNLM"/>
    </source>
</evidence>
<proteinExistence type="predicted"/>
<dbReference type="EMBL" id="JAJEPR010000012">
    <property type="protein sequence ID" value="MCC2189916.1"/>
    <property type="molecule type" value="Genomic_DNA"/>
</dbReference>